<dbReference type="InterPro" id="IPR036250">
    <property type="entry name" value="AcylCo_DH-like_C"/>
</dbReference>
<keyword evidence="10" id="KW-1185">Reference proteome</keyword>
<evidence type="ECO:0000259" key="6">
    <source>
        <dbReference type="Pfam" id="PF00441"/>
    </source>
</evidence>
<dbReference type="PANTHER" id="PTHR43884:SF12">
    <property type="entry name" value="ISOVALERYL-COA DEHYDROGENASE, MITOCHONDRIAL-RELATED"/>
    <property type="match status" value="1"/>
</dbReference>
<dbReference type="Gene3D" id="1.10.540.10">
    <property type="entry name" value="Acyl-CoA dehydrogenase/oxidase, N-terminal domain"/>
    <property type="match status" value="1"/>
</dbReference>
<dbReference type="InterPro" id="IPR046373">
    <property type="entry name" value="Acyl-CoA_Oxase/DH_mid-dom_sf"/>
</dbReference>
<dbReference type="InterPro" id="IPR009075">
    <property type="entry name" value="AcylCo_DH/oxidase_C"/>
</dbReference>
<dbReference type="Gene3D" id="2.40.110.10">
    <property type="entry name" value="Butyryl-CoA Dehydrogenase, subunit A, domain 2"/>
    <property type="match status" value="1"/>
</dbReference>
<evidence type="ECO:0000256" key="3">
    <source>
        <dbReference type="ARBA" id="ARBA00022630"/>
    </source>
</evidence>
<gene>
    <name evidence="9" type="ORF">AB0T83_09315</name>
</gene>
<dbReference type="SUPFAM" id="SSF47203">
    <property type="entry name" value="Acyl-CoA dehydrogenase C-terminal domain-like"/>
    <property type="match status" value="1"/>
</dbReference>
<evidence type="ECO:0000259" key="8">
    <source>
        <dbReference type="Pfam" id="PF02771"/>
    </source>
</evidence>
<dbReference type="InterPro" id="IPR006091">
    <property type="entry name" value="Acyl-CoA_Oxase/DH_mid-dom"/>
</dbReference>
<dbReference type="InterPro" id="IPR037069">
    <property type="entry name" value="AcylCoA_DH/ox_N_sf"/>
</dbReference>
<dbReference type="Pfam" id="PF02771">
    <property type="entry name" value="Acyl-CoA_dh_N"/>
    <property type="match status" value="1"/>
</dbReference>
<dbReference type="InterPro" id="IPR006089">
    <property type="entry name" value="Acyl-CoA_DH_CS"/>
</dbReference>
<evidence type="ECO:0000313" key="9">
    <source>
        <dbReference type="EMBL" id="MEV8466976.1"/>
    </source>
</evidence>
<feature type="domain" description="Acyl-CoA dehydrogenase/oxidase C-terminal" evidence="6">
    <location>
        <begin position="236"/>
        <end position="382"/>
    </location>
</feature>
<dbReference type="PROSITE" id="PS00072">
    <property type="entry name" value="ACYL_COA_DH_1"/>
    <property type="match status" value="1"/>
</dbReference>
<evidence type="ECO:0000313" key="10">
    <source>
        <dbReference type="Proteomes" id="UP001553161"/>
    </source>
</evidence>
<evidence type="ECO:0000256" key="4">
    <source>
        <dbReference type="ARBA" id="ARBA00022827"/>
    </source>
</evidence>
<sequence length="390" mass="41784">MDLTITDDMERRGAAARRFAEDHLNTGLAARDRRGTLDAAEWRTLWGAAAEYGLLRLGLDTAHGGDGTDLMTATHVVHEVGRGCRDTGMLLALNATLWTVLRPLVEFGTEAQQARYLPRLLSGEWIGADAVTELASGSDAMALQTEAVRDGDGYVLNGQKAFIGMAPCCDLALVFARTNPAVGAWGVSAFLVETSLPGVTRGPEVEKLGLRTIPTGFLSFTDVRLPASAPLGPEGAGASIFARSSEWERQMVFAGHVGAMKRQLEACVAFSQQRSVFGRPIAGHQSVSNRLADMRVRYETCHLMQRRAAWQMQTGTGDAAAAAITKLHISEALLASSLDAVRTMGGQGFLWEAEAARDLRDAVGGVLYGGTSDIQRNIIAQFLPGWAAKN</sequence>
<feature type="domain" description="Acyl-CoA dehydrogenase/oxidase N-terminal" evidence="8">
    <location>
        <begin position="14"/>
        <end position="124"/>
    </location>
</feature>
<dbReference type="InterPro" id="IPR013786">
    <property type="entry name" value="AcylCoA_DH/ox_N"/>
</dbReference>
<dbReference type="Proteomes" id="UP001553161">
    <property type="component" value="Unassembled WGS sequence"/>
</dbReference>
<proteinExistence type="inferred from homology"/>
<dbReference type="PANTHER" id="PTHR43884">
    <property type="entry name" value="ACYL-COA DEHYDROGENASE"/>
    <property type="match status" value="1"/>
</dbReference>
<comment type="caution">
    <text evidence="9">The sequence shown here is derived from an EMBL/GenBank/DDBJ whole genome shotgun (WGS) entry which is preliminary data.</text>
</comment>
<dbReference type="Gene3D" id="1.20.140.10">
    <property type="entry name" value="Butyryl-CoA Dehydrogenase, subunit A, domain 3"/>
    <property type="match status" value="1"/>
</dbReference>
<organism evidence="9 10">
    <name type="scientific">Meridianimarinicoccus marinus</name>
    <dbReference type="NCBI Taxonomy" id="3231483"/>
    <lineage>
        <taxon>Bacteria</taxon>
        <taxon>Pseudomonadati</taxon>
        <taxon>Pseudomonadota</taxon>
        <taxon>Alphaproteobacteria</taxon>
        <taxon>Rhodobacterales</taxon>
        <taxon>Paracoccaceae</taxon>
        <taxon>Meridianimarinicoccus</taxon>
    </lineage>
</organism>
<evidence type="ECO:0000256" key="2">
    <source>
        <dbReference type="ARBA" id="ARBA00009347"/>
    </source>
</evidence>
<comment type="similarity">
    <text evidence="2 5">Belongs to the acyl-CoA dehydrogenase family.</text>
</comment>
<dbReference type="RefSeq" id="WP_366192766.1">
    <property type="nucleotide sequence ID" value="NZ_JBFBVU010000009.1"/>
</dbReference>
<keyword evidence="3 5" id="KW-0285">Flavoprotein</keyword>
<reference evidence="9 10" key="1">
    <citation type="submission" date="2024-07" db="EMBL/GenBank/DDBJ databases">
        <authorList>
            <person name="Kang M."/>
        </authorList>
    </citation>
    <scope>NUCLEOTIDE SEQUENCE [LARGE SCALE GENOMIC DNA]</scope>
    <source>
        <strain evidence="9 10">DFM31</strain>
    </source>
</reference>
<comment type="cofactor">
    <cofactor evidence="1 5">
        <name>FAD</name>
        <dbReference type="ChEBI" id="CHEBI:57692"/>
    </cofactor>
</comment>
<dbReference type="Pfam" id="PF02770">
    <property type="entry name" value="Acyl-CoA_dh_M"/>
    <property type="match status" value="1"/>
</dbReference>
<feature type="domain" description="Acyl-CoA oxidase/dehydrogenase middle" evidence="7">
    <location>
        <begin position="130"/>
        <end position="223"/>
    </location>
</feature>
<accession>A0ABV3L609</accession>
<dbReference type="InterPro" id="IPR009100">
    <property type="entry name" value="AcylCoA_DH/oxidase_NM_dom_sf"/>
</dbReference>
<evidence type="ECO:0000256" key="1">
    <source>
        <dbReference type="ARBA" id="ARBA00001974"/>
    </source>
</evidence>
<dbReference type="EMBL" id="JBFBVU010000009">
    <property type="protein sequence ID" value="MEV8466976.1"/>
    <property type="molecule type" value="Genomic_DNA"/>
</dbReference>
<protein>
    <submittedName>
        <fullName evidence="9">Acyl-CoA dehydrogenase family protein</fullName>
    </submittedName>
</protein>
<evidence type="ECO:0000256" key="5">
    <source>
        <dbReference type="RuleBase" id="RU362125"/>
    </source>
</evidence>
<keyword evidence="5" id="KW-0560">Oxidoreductase</keyword>
<dbReference type="SUPFAM" id="SSF56645">
    <property type="entry name" value="Acyl-CoA dehydrogenase NM domain-like"/>
    <property type="match status" value="1"/>
</dbReference>
<name>A0ABV3L609_9RHOB</name>
<keyword evidence="4 5" id="KW-0274">FAD</keyword>
<dbReference type="Pfam" id="PF00441">
    <property type="entry name" value="Acyl-CoA_dh_1"/>
    <property type="match status" value="1"/>
</dbReference>
<evidence type="ECO:0000259" key="7">
    <source>
        <dbReference type="Pfam" id="PF02770"/>
    </source>
</evidence>